<organism evidence="2 3">
    <name type="scientific">Henosepilachna vigintioctopunctata</name>
    <dbReference type="NCBI Taxonomy" id="420089"/>
    <lineage>
        <taxon>Eukaryota</taxon>
        <taxon>Metazoa</taxon>
        <taxon>Ecdysozoa</taxon>
        <taxon>Arthropoda</taxon>
        <taxon>Hexapoda</taxon>
        <taxon>Insecta</taxon>
        <taxon>Pterygota</taxon>
        <taxon>Neoptera</taxon>
        <taxon>Endopterygota</taxon>
        <taxon>Coleoptera</taxon>
        <taxon>Polyphaga</taxon>
        <taxon>Cucujiformia</taxon>
        <taxon>Coccinelloidea</taxon>
        <taxon>Coccinellidae</taxon>
        <taxon>Epilachninae</taxon>
        <taxon>Epilachnini</taxon>
        <taxon>Henosepilachna</taxon>
    </lineage>
</organism>
<proteinExistence type="predicted"/>
<evidence type="ECO:0000313" key="3">
    <source>
        <dbReference type="Proteomes" id="UP001431783"/>
    </source>
</evidence>
<evidence type="ECO:0000313" key="2">
    <source>
        <dbReference type="EMBL" id="KAK9874789.1"/>
    </source>
</evidence>
<dbReference type="EMBL" id="JARQZJ010000032">
    <property type="protein sequence ID" value="KAK9874789.1"/>
    <property type="molecule type" value="Genomic_DNA"/>
</dbReference>
<feature type="region of interest" description="Disordered" evidence="1">
    <location>
        <begin position="57"/>
        <end position="93"/>
    </location>
</feature>
<keyword evidence="3" id="KW-1185">Reference proteome</keyword>
<sequence length="141" mass="16081">MTDASRATRHKYPRVGQATYGGNLIDQSNECEAKITRTNNKQFTNTLEVKHSAICPSELPRAGPSEERARTANRPIEISLPHNRSSKSKHSLGGQRCKLDLTDRNFVARINKLHVLWRYHCPWVSGGTDERWQVTEWNANL</sequence>
<reference evidence="2 3" key="1">
    <citation type="submission" date="2023-03" db="EMBL/GenBank/DDBJ databases">
        <title>Genome insight into feeding habits of ladybird beetles.</title>
        <authorList>
            <person name="Li H.-S."/>
            <person name="Huang Y.-H."/>
            <person name="Pang H."/>
        </authorList>
    </citation>
    <scope>NUCLEOTIDE SEQUENCE [LARGE SCALE GENOMIC DNA]</scope>
    <source>
        <strain evidence="2">SYSU_2023b</strain>
        <tissue evidence="2">Whole body</tissue>
    </source>
</reference>
<comment type="caution">
    <text evidence="2">The sequence shown here is derived from an EMBL/GenBank/DDBJ whole genome shotgun (WGS) entry which is preliminary data.</text>
</comment>
<gene>
    <name evidence="2" type="ORF">WA026_005595</name>
</gene>
<dbReference type="Proteomes" id="UP001431783">
    <property type="component" value="Unassembled WGS sequence"/>
</dbReference>
<protein>
    <submittedName>
        <fullName evidence="2">Uncharacterized protein</fullName>
    </submittedName>
</protein>
<name>A0AAW1TVI1_9CUCU</name>
<dbReference type="AlphaFoldDB" id="A0AAW1TVI1"/>
<evidence type="ECO:0000256" key="1">
    <source>
        <dbReference type="SAM" id="MobiDB-lite"/>
    </source>
</evidence>
<accession>A0AAW1TVI1</accession>